<dbReference type="EMBL" id="JAUSTU010000034">
    <property type="protein sequence ID" value="MDQ0157689.1"/>
    <property type="molecule type" value="Genomic_DNA"/>
</dbReference>
<reference evidence="2 3" key="1">
    <citation type="submission" date="2023-07" db="EMBL/GenBank/DDBJ databases">
        <title>Genomic Encyclopedia of Type Strains, Phase IV (KMG-IV): sequencing the most valuable type-strain genomes for metagenomic binning, comparative biology and taxonomic classification.</title>
        <authorList>
            <person name="Goeker M."/>
        </authorList>
    </citation>
    <scope>NUCLEOTIDE SEQUENCE [LARGE SCALE GENOMIC DNA]</scope>
    <source>
        <strain evidence="2 3">DSM 23948</strain>
    </source>
</reference>
<dbReference type="Proteomes" id="UP001231362">
    <property type="component" value="Unassembled WGS sequence"/>
</dbReference>
<gene>
    <name evidence="2" type="ORF">J2S07_004036</name>
</gene>
<comment type="caution">
    <text evidence="2">The sequence shown here is derived from an EMBL/GenBank/DDBJ whole genome shotgun (WGS) entry which is preliminary data.</text>
</comment>
<evidence type="ECO:0000256" key="1">
    <source>
        <dbReference type="SAM" id="Phobius"/>
    </source>
</evidence>
<evidence type="ECO:0000313" key="2">
    <source>
        <dbReference type="EMBL" id="MDQ0157689.1"/>
    </source>
</evidence>
<feature type="transmembrane region" description="Helical" evidence="1">
    <location>
        <begin position="114"/>
        <end position="137"/>
    </location>
</feature>
<accession>A0ABT9V9P8</accession>
<organism evidence="2 3">
    <name type="scientific">Anoxybacillus andreesenii</name>
    <dbReference type="NCBI Taxonomy" id="1325932"/>
    <lineage>
        <taxon>Bacteria</taxon>
        <taxon>Bacillati</taxon>
        <taxon>Bacillota</taxon>
        <taxon>Bacilli</taxon>
        <taxon>Bacillales</taxon>
        <taxon>Anoxybacillaceae</taxon>
        <taxon>Anoxybacillus</taxon>
    </lineage>
</organism>
<keyword evidence="1" id="KW-0812">Transmembrane</keyword>
<keyword evidence="3" id="KW-1185">Reference proteome</keyword>
<keyword evidence="1" id="KW-0472">Membrane</keyword>
<evidence type="ECO:0000313" key="3">
    <source>
        <dbReference type="Proteomes" id="UP001231362"/>
    </source>
</evidence>
<protein>
    <submittedName>
        <fullName evidence="2">Cation transport ATPase</fullName>
    </submittedName>
</protein>
<dbReference type="RefSeq" id="WP_307152139.1">
    <property type="nucleotide sequence ID" value="NZ_JAUSTU010000034.1"/>
</dbReference>
<name>A0ABT9V9P8_9BACL</name>
<proteinExistence type="predicted"/>
<keyword evidence="1" id="KW-1133">Transmembrane helix</keyword>
<feature type="transmembrane region" description="Helical" evidence="1">
    <location>
        <begin position="84"/>
        <end position="102"/>
    </location>
</feature>
<sequence length="160" mass="18472">MTELTQHNASEDTIFIHDLIEQTRKDDKEFKKFIDQHLFPQKSKSSIKAINKNIDFLKGMNATQQALVKSRAKVFEETYDPSKYFPTLLAIYGLIISLYVILQESLVKNNLNEIFSIDLRVIIIILLGSTASILFLITIRRRATAIYFNTLINNIFGKEK</sequence>